<dbReference type="EMBL" id="CM056741">
    <property type="protein sequence ID" value="KAJ8682517.1"/>
    <property type="molecule type" value="Genomic_DNA"/>
</dbReference>
<sequence>MKKSKSRPIGASILYRPFQSTAVFNRTLPGDIRTLSGHYRAIFGQHPDITGVYRAIFGNFPGFPRAPVFIRTSPGFTGQYSDNIRTLPDITGVYWAIFGHYPDITGSHRAIFEHYPALPDITGLHRAIFGHYRAIFEHYPALPDITGLHRAIFGQHPDITGRYLNIIRAFPEHRSLSGHHRASPGNIRTTSGHHRGIGYCPNIARQFQPKRAKGQNVGHHRILTNIAVGFQDDASSGGSDMSRILIERVIQPTTDPQSKNSSAEPSSVEYPLSHSESFIDSCQSDECATEISDNEDMTSGPLDIVADMRGWARNNPSVPQSTLDSLLKVLHRHHPTLPRSSRTLLKRPTNHNYNIQRLNSVTKGVQAEFVYLGITAHLQKTVNPELHEESVLPLGFNVDGLSLYRSSSIEFWVTSGKVYTKKDYYKPFPISVHCGAGKPADLNHYFDKFITEINDLLANGIVIEQREFTIKIFCFCCDRPARCFIKCTKGHGGYWACEVCMIKGELVNKTVYYPVISTDSIPIRTDASFRSRENPEHHHEVSPLVKLDDTDMINDFLMEFMHQGCLGNMKKISMDHWFKLKKNFLTREQMLTVSQRLINIANQIPSDFQRTTRSLAECSLWKATEWRFFLLYAAALIMKDILPDNVYRHFMLLSTGCLILDSGSLYDVYTDEADEFLRLFCELAPGIYGREISTINLHNTFHLARDVKNKKLPLSALSAFCYENLYGEMKRFIRSGYRPLQQLCNRIDDCFSDKKPQIEPDFQVLKMKRRQDGSMVISKIKFKSCELSNTKPNNLVLLKSGEIMRVKSMQSSKKPQRMDQVVLKGSKIRILGPAYEYPCDSSLFNRFQVIEEENSEKIEEKLINVDCKMFMLSIYEFSEDGNAVFYALPLLHSK</sequence>
<evidence type="ECO:0000313" key="2">
    <source>
        <dbReference type="Proteomes" id="UP001239111"/>
    </source>
</evidence>
<organism evidence="1 2">
    <name type="scientific">Eretmocerus hayati</name>
    <dbReference type="NCBI Taxonomy" id="131215"/>
    <lineage>
        <taxon>Eukaryota</taxon>
        <taxon>Metazoa</taxon>
        <taxon>Ecdysozoa</taxon>
        <taxon>Arthropoda</taxon>
        <taxon>Hexapoda</taxon>
        <taxon>Insecta</taxon>
        <taxon>Pterygota</taxon>
        <taxon>Neoptera</taxon>
        <taxon>Endopterygota</taxon>
        <taxon>Hymenoptera</taxon>
        <taxon>Apocrita</taxon>
        <taxon>Proctotrupomorpha</taxon>
        <taxon>Chalcidoidea</taxon>
        <taxon>Aphelinidae</taxon>
        <taxon>Aphelininae</taxon>
        <taxon>Eretmocerus</taxon>
    </lineage>
</organism>
<name>A0ACC2PGC4_9HYME</name>
<dbReference type="Proteomes" id="UP001239111">
    <property type="component" value="Chromosome 1"/>
</dbReference>
<proteinExistence type="predicted"/>
<protein>
    <submittedName>
        <fullName evidence="1">Uncharacterized protein</fullName>
    </submittedName>
</protein>
<keyword evidence="2" id="KW-1185">Reference proteome</keyword>
<comment type="caution">
    <text evidence="1">The sequence shown here is derived from an EMBL/GenBank/DDBJ whole genome shotgun (WGS) entry which is preliminary data.</text>
</comment>
<gene>
    <name evidence="1" type="ORF">QAD02_018309</name>
</gene>
<reference evidence="1" key="1">
    <citation type="submission" date="2023-04" db="EMBL/GenBank/DDBJ databases">
        <title>A chromosome-level genome assembly of the parasitoid wasp Eretmocerus hayati.</title>
        <authorList>
            <person name="Zhong Y."/>
            <person name="Liu S."/>
            <person name="Liu Y."/>
        </authorList>
    </citation>
    <scope>NUCLEOTIDE SEQUENCE</scope>
    <source>
        <strain evidence="1">ZJU_SS_LIU_2023</strain>
    </source>
</reference>
<accession>A0ACC2PGC4</accession>
<evidence type="ECO:0000313" key="1">
    <source>
        <dbReference type="EMBL" id="KAJ8682517.1"/>
    </source>
</evidence>